<evidence type="ECO:0000256" key="1">
    <source>
        <dbReference type="SAM" id="MobiDB-lite"/>
    </source>
</evidence>
<reference evidence="2" key="1">
    <citation type="submission" date="2022-03" db="EMBL/GenBank/DDBJ databases">
        <title>Draft genome sequence of Aduncisulcus paluster, a free-living microaerophilic Fornicata.</title>
        <authorList>
            <person name="Yuyama I."/>
            <person name="Kume K."/>
            <person name="Tamura T."/>
            <person name="Inagaki Y."/>
            <person name="Hashimoto T."/>
        </authorList>
    </citation>
    <scope>NUCLEOTIDE SEQUENCE</scope>
    <source>
        <strain evidence="2">NY0171</strain>
    </source>
</reference>
<feature type="region of interest" description="Disordered" evidence="1">
    <location>
        <begin position="629"/>
        <end position="663"/>
    </location>
</feature>
<organism evidence="2 3">
    <name type="scientific">Aduncisulcus paluster</name>
    <dbReference type="NCBI Taxonomy" id="2918883"/>
    <lineage>
        <taxon>Eukaryota</taxon>
        <taxon>Metamonada</taxon>
        <taxon>Carpediemonas-like organisms</taxon>
        <taxon>Aduncisulcus</taxon>
    </lineage>
</organism>
<keyword evidence="3" id="KW-1185">Reference proteome</keyword>
<gene>
    <name evidence="2" type="ORF">ADUPG1_007679</name>
</gene>
<comment type="caution">
    <text evidence="2">The sequence shown here is derived from an EMBL/GenBank/DDBJ whole genome shotgun (WGS) entry which is preliminary data.</text>
</comment>
<accession>A0ABQ5KP73</accession>
<evidence type="ECO:0000313" key="3">
    <source>
        <dbReference type="Proteomes" id="UP001057375"/>
    </source>
</evidence>
<feature type="compositionally biased region" description="Acidic residues" evidence="1">
    <location>
        <begin position="646"/>
        <end position="656"/>
    </location>
</feature>
<feature type="region of interest" description="Disordered" evidence="1">
    <location>
        <begin position="571"/>
        <end position="610"/>
    </location>
</feature>
<proteinExistence type="predicted"/>
<name>A0ABQ5KP73_9EUKA</name>
<dbReference type="EMBL" id="BQXS01010793">
    <property type="protein sequence ID" value="GKT34308.1"/>
    <property type="molecule type" value="Genomic_DNA"/>
</dbReference>
<dbReference type="Proteomes" id="UP001057375">
    <property type="component" value="Unassembled WGS sequence"/>
</dbReference>
<sequence length="733" mass="81663">MGIKTPPFRVIDDFEPYPQRDFNLPWPPKPRRHPVFSTEPLYCSGFFSMRKTLITVVDLEVLMDSHKFDSSESPEKVATQHCHPLWMKQELLDEKDDVRYSYSEGKTARLHALQEILAADERDAKKMDSSRGVRVSDGNGFKSSQHIVVARLAYHILSVTPEIPDVVVSTSAKTSFPYLTQRCGHLVPHISVMRSWLKNEGISTVEDLPKSCLGISHSVRRRKRLFRNCSKKELVIELSLRLLERLLTYTRVGRGVYPLTIDKTHSFRYITMPFTQHHSGMYHSRSVSPPPIKKKKPLKRIKKLGRSPLKRPSRSSGAAPFSMMSSSGDGTFVSFPSSSSRGISSTLFVPGSVLRSLMSAPAEPPAIHGSELEKIMNNPNPLRRRRFSRSLPNSPWVCGCASDMYHPAMIALRLGIEENTIEREWHSLSEKKLYPSESVAKNDYFSTSAQRSVKRRSFLPSDPLPHSTACVDIYNPMINGGGGRKKPLLIGAPSSSSPSHGSIHELPAIPSCHLHVCVDVDFSYVDAALLKDREREDERESESSSFSLLYSENASLASAISSPPLSLTSSIAMCPSSPLSEEREHEEEGDGEGDRRQRSTPLSRKTSLLRHSTLPASNSLSLISSLSSATSSLPSNLGINSTIPREEEEEEREDGSENGFTGPSQIQCQCIAISGGFSYEKESVLWAQKILNSTSRRRRNGRTEIGARRTRISCKIGKPTRISPRCESSASIL</sequence>
<feature type="compositionally biased region" description="Polar residues" evidence="1">
    <location>
        <begin position="599"/>
        <end position="610"/>
    </location>
</feature>
<evidence type="ECO:0000313" key="2">
    <source>
        <dbReference type="EMBL" id="GKT34308.1"/>
    </source>
</evidence>
<protein>
    <submittedName>
        <fullName evidence="2">Uncharacterized protein</fullName>
    </submittedName>
</protein>